<gene>
    <name evidence="6" type="ORF">CYMTET_12032</name>
</gene>
<dbReference type="EMBL" id="LGRX02004530">
    <property type="protein sequence ID" value="KAK3280122.1"/>
    <property type="molecule type" value="Genomic_DNA"/>
</dbReference>
<evidence type="ECO:0000256" key="3">
    <source>
        <dbReference type="ARBA" id="ARBA00023157"/>
    </source>
</evidence>
<dbReference type="SUPFAM" id="SSF118352">
    <property type="entry name" value="HSP33 redox switch-like"/>
    <property type="match status" value="1"/>
</dbReference>
<dbReference type="InterPro" id="IPR000397">
    <property type="entry name" value="Heat_shock_Hsp33"/>
</dbReference>
<keyword evidence="2" id="KW-0862">Zinc</keyword>
<reference evidence="6 7" key="1">
    <citation type="journal article" date="2015" name="Genome Biol. Evol.">
        <title>Comparative Genomics of a Bacterivorous Green Alga Reveals Evolutionary Causalities and Consequences of Phago-Mixotrophic Mode of Nutrition.</title>
        <authorList>
            <person name="Burns J.A."/>
            <person name="Paasch A."/>
            <person name="Narechania A."/>
            <person name="Kim E."/>
        </authorList>
    </citation>
    <scope>NUCLEOTIDE SEQUENCE [LARGE SCALE GENOMIC DNA]</scope>
    <source>
        <strain evidence="6 7">PLY_AMNH</strain>
    </source>
</reference>
<dbReference type="GO" id="GO:0042026">
    <property type="term" value="P:protein refolding"/>
    <property type="evidence" value="ECO:0007669"/>
    <property type="project" value="TreeGrafter"/>
</dbReference>
<dbReference type="CDD" id="cd00498">
    <property type="entry name" value="Hsp33"/>
    <property type="match status" value="1"/>
</dbReference>
<evidence type="ECO:0000256" key="2">
    <source>
        <dbReference type="ARBA" id="ARBA00022833"/>
    </source>
</evidence>
<dbReference type="Gene3D" id="3.90.1280.10">
    <property type="entry name" value="HSP33 redox switch-like"/>
    <property type="match status" value="1"/>
</dbReference>
<dbReference type="Pfam" id="PF01430">
    <property type="entry name" value="HSP33"/>
    <property type="match status" value="1"/>
</dbReference>
<evidence type="ECO:0000256" key="4">
    <source>
        <dbReference type="ARBA" id="ARBA00023186"/>
    </source>
</evidence>
<dbReference type="PANTHER" id="PTHR30111">
    <property type="entry name" value="33 KDA CHAPERONIN"/>
    <property type="match status" value="1"/>
</dbReference>
<accession>A0AAE0GLE1</accession>
<keyword evidence="3" id="KW-1015">Disulfide bond</keyword>
<comment type="caution">
    <text evidence="6">The sequence shown here is derived from an EMBL/GenBank/DDBJ whole genome shotgun (WGS) entry which is preliminary data.</text>
</comment>
<evidence type="ECO:0000313" key="6">
    <source>
        <dbReference type="EMBL" id="KAK3280122.1"/>
    </source>
</evidence>
<dbReference type="PANTHER" id="PTHR30111:SF1">
    <property type="entry name" value="33 KDA CHAPERONIN"/>
    <property type="match status" value="1"/>
</dbReference>
<evidence type="ECO:0000256" key="1">
    <source>
        <dbReference type="ARBA" id="ARBA00022490"/>
    </source>
</evidence>
<dbReference type="GO" id="GO:0044183">
    <property type="term" value="F:protein folding chaperone"/>
    <property type="evidence" value="ECO:0007669"/>
    <property type="project" value="TreeGrafter"/>
</dbReference>
<evidence type="ECO:0000256" key="5">
    <source>
        <dbReference type="ARBA" id="ARBA00023284"/>
    </source>
</evidence>
<protein>
    <submittedName>
        <fullName evidence="6">Uncharacterized protein</fullName>
    </submittedName>
</protein>
<dbReference type="AlphaFoldDB" id="A0AAE0GLE1"/>
<evidence type="ECO:0000313" key="7">
    <source>
        <dbReference type="Proteomes" id="UP001190700"/>
    </source>
</evidence>
<dbReference type="GO" id="GO:0051082">
    <property type="term" value="F:unfolded protein binding"/>
    <property type="evidence" value="ECO:0007669"/>
    <property type="project" value="InterPro"/>
</dbReference>
<dbReference type="InterPro" id="IPR016154">
    <property type="entry name" value="Heat_shock_Hsp33_C"/>
</dbReference>
<keyword evidence="4" id="KW-0143">Chaperone</keyword>
<organism evidence="6 7">
    <name type="scientific">Cymbomonas tetramitiformis</name>
    <dbReference type="NCBI Taxonomy" id="36881"/>
    <lineage>
        <taxon>Eukaryota</taxon>
        <taxon>Viridiplantae</taxon>
        <taxon>Chlorophyta</taxon>
        <taxon>Pyramimonadophyceae</taxon>
        <taxon>Pyramimonadales</taxon>
        <taxon>Pyramimonadaceae</taxon>
        <taxon>Cymbomonas</taxon>
    </lineage>
</organism>
<sequence>MVRCTARGLQLPMQLAFRQTARSLQVSKLTRCSYLLRKHLGCAKLRHQLPGSSCGVRSPSYATTCHAADAGDTGEQQSRNEPQDEMLRTIAVNGEVVVTVVNAHNLINNAVSRHFTAPTASAALGRCLTGTLLMATFRGEGETVQVQFKGDGPLQSMTCIGDHEGNVRGFVGDPQANPPVRADGKLNVGGAIGRGVLTVVRTLPMLDPYSGMVPITSGEVAEDLAVYLRDSEQSNSALGLGVSIYKDGTVQSAGGFYVQVLPLVSDSTLDNLERNLTGLPAVTELFNTGKSPQEITEMILEGIGCSPGAQSVEPQYGPCECNNIRARMLRAVAAIPPDEIEDLLQEQGKVQVRCEFCCLTVDFDRSDLAQLLA</sequence>
<dbReference type="InterPro" id="IPR016153">
    <property type="entry name" value="Heat_shock_Hsp33_N"/>
</dbReference>
<name>A0AAE0GLE1_9CHLO</name>
<dbReference type="Gene3D" id="3.55.30.10">
    <property type="entry name" value="Hsp33 domain"/>
    <property type="match status" value="1"/>
</dbReference>
<keyword evidence="5" id="KW-0676">Redox-active center</keyword>
<dbReference type="SUPFAM" id="SSF64397">
    <property type="entry name" value="Hsp33 domain"/>
    <property type="match status" value="1"/>
</dbReference>
<keyword evidence="7" id="KW-1185">Reference proteome</keyword>
<keyword evidence="1" id="KW-0963">Cytoplasm</keyword>
<dbReference type="Proteomes" id="UP001190700">
    <property type="component" value="Unassembled WGS sequence"/>
</dbReference>
<proteinExistence type="predicted"/>
<dbReference type="GO" id="GO:0005737">
    <property type="term" value="C:cytoplasm"/>
    <property type="evidence" value="ECO:0007669"/>
    <property type="project" value="InterPro"/>
</dbReference>